<accession>A0ABV1VIM5</accession>
<keyword evidence="1" id="KW-0472">Membrane</keyword>
<keyword evidence="1" id="KW-1133">Transmembrane helix</keyword>
<dbReference type="RefSeq" id="WP_350720091.1">
    <property type="nucleotide sequence ID" value="NZ_JBEPCO010000018.1"/>
</dbReference>
<sequence>MAKTLAKHPRLLVSWILLAAPAVAGQKVVPQPWSAGVYPAVLVVALLLFSRLSA</sequence>
<reference evidence="2 3" key="1">
    <citation type="submission" date="2024-06" db="EMBL/GenBank/DDBJ databases">
        <title>The Natural Products Discovery Center: Release of the First 8490 Sequenced Strains for Exploring Actinobacteria Biosynthetic Diversity.</title>
        <authorList>
            <person name="Kalkreuter E."/>
            <person name="Kautsar S.A."/>
            <person name="Yang D."/>
            <person name="Bader C.D."/>
            <person name="Teijaro C.N."/>
            <person name="Fluegel L."/>
            <person name="Davis C.M."/>
            <person name="Simpson J.R."/>
            <person name="Lauterbach L."/>
            <person name="Steele A.D."/>
            <person name="Gui C."/>
            <person name="Meng S."/>
            <person name="Li G."/>
            <person name="Viehrig K."/>
            <person name="Ye F."/>
            <person name="Su P."/>
            <person name="Kiefer A.F."/>
            <person name="Nichols A."/>
            <person name="Cepeda A.J."/>
            <person name="Yan W."/>
            <person name="Fan B."/>
            <person name="Jiang Y."/>
            <person name="Adhikari A."/>
            <person name="Zheng C.-J."/>
            <person name="Schuster L."/>
            <person name="Cowan T.M."/>
            <person name="Smanski M.J."/>
            <person name="Chevrette M.G."/>
            <person name="De Carvalho L.P.S."/>
            <person name="Shen B."/>
        </authorList>
    </citation>
    <scope>NUCLEOTIDE SEQUENCE [LARGE SCALE GENOMIC DNA]</scope>
    <source>
        <strain evidence="2 3">NPDC000632</strain>
    </source>
</reference>
<evidence type="ECO:0000313" key="2">
    <source>
        <dbReference type="EMBL" id="MER6906347.1"/>
    </source>
</evidence>
<gene>
    <name evidence="2" type="ORF">ABT322_21820</name>
</gene>
<feature type="transmembrane region" description="Helical" evidence="1">
    <location>
        <begin position="35"/>
        <end position="52"/>
    </location>
</feature>
<evidence type="ECO:0008006" key="4">
    <source>
        <dbReference type="Google" id="ProtNLM"/>
    </source>
</evidence>
<proteinExistence type="predicted"/>
<dbReference type="EMBL" id="JBEPCV010000021">
    <property type="protein sequence ID" value="MER6906347.1"/>
    <property type="molecule type" value="Genomic_DNA"/>
</dbReference>
<name>A0ABV1VIM5_9ACTN</name>
<keyword evidence="3" id="KW-1185">Reference proteome</keyword>
<keyword evidence="1" id="KW-0812">Transmembrane</keyword>
<evidence type="ECO:0000256" key="1">
    <source>
        <dbReference type="SAM" id="Phobius"/>
    </source>
</evidence>
<comment type="caution">
    <text evidence="2">The sequence shown here is derived from an EMBL/GenBank/DDBJ whole genome shotgun (WGS) entry which is preliminary data.</text>
</comment>
<protein>
    <recommendedName>
        <fullName evidence="4">Energy-coupling factor transporter transmembrane protein EcfT</fullName>
    </recommendedName>
</protein>
<organism evidence="2 3">
    <name type="scientific">Streptomyces flaveolus</name>
    <dbReference type="NCBI Taxonomy" id="67297"/>
    <lineage>
        <taxon>Bacteria</taxon>
        <taxon>Bacillati</taxon>
        <taxon>Actinomycetota</taxon>
        <taxon>Actinomycetes</taxon>
        <taxon>Kitasatosporales</taxon>
        <taxon>Streptomycetaceae</taxon>
        <taxon>Streptomyces</taxon>
    </lineage>
</organism>
<evidence type="ECO:0000313" key="3">
    <source>
        <dbReference type="Proteomes" id="UP001490330"/>
    </source>
</evidence>
<dbReference type="Proteomes" id="UP001490330">
    <property type="component" value="Unassembled WGS sequence"/>
</dbReference>